<gene>
    <name evidence="3" type="ORF">PSI22_13690</name>
</gene>
<sequence>MIYDLQKRIANVAICNETEQKILSIEVLHKYSDVYNNRFDNDGEGIDNRACTMKIMKAEYHTGDFTTGRDWWMVTWTTEDGLTHLTSPHNYRGTIDTYEKIGGQLLPIVSGLALQTAITSPEPTTKAIAAAIATTTLIANSFINSESTAGYKQHILREEDASNNKIILTRNEVKFVSNSGESSTGVFSFRATQSPDNK</sequence>
<keyword evidence="4" id="KW-1185">Reference proteome</keyword>
<dbReference type="EMBL" id="JAQRFO010000030">
    <property type="protein sequence ID" value="MDC9622658.1"/>
    <property type="molecule type" value="Genomic_DNA"/>
</dbReference>
<protein>
    <recommendedName>
        <fullName evidence="2">Up-regulated in Daf-2 domain-containing protein</fullName>
    </recommendedName>
</protein>
<proteinExistence type="predicted"/>
<evidence type="ECO:0000313" key="3">
    <source>
        <dbReference type="EMBL" id="MDC9622658.1"/>
    </source>
</evidence>
<feature type="region of interest" description="Disordered" evidence="1">
    <location>
        <begin position="178"/>
        <end position="198"/>
    </location>
</feature>
<evidence type="ECO:0000259" key="2">
    <source>
        <dbReference type="Pfam" id="PF18457"/>
    </source>
</evidence>
<dbReference type="Gene3D" id="2.60.40.3820">
    <property type="match status" value="2"/>
</dbReference>
<evidence type="ECO:0000313" key="4">
    <source>
        <dbReference type="Proteomes" id="UP001214757"/>
    </source>
</evidence>
<evidence type="ECO:0000256" key="1">
    <source>
        <dbReference type="SAM" id="MobiDB-lite"/>
    </source>
</evidence>
<reference evidence="3 4" key="1">
    <citation type="submission" date="2023-02" db="EMBL/GenBank/DDBJ databases">
        <title>Entomopathogenic bacteria.</title>
        <authorList>
            <person name="Machado R.A."/>
        </authorList>
    </citation>
    <scope>NUCLEOTIDE SEQUENCE [LARGE SCALE GENOMIC DNA]</scope>
    <source>
        <strain evidence="3 4">XENO-7</strain>
    </source>
</reference>
<dbReference type="PANTHER" id="PTHR31557:SF0">
    <property type="entry name" value="5C820-RELATED"/>
    <property type="match status" value="1"/>
</dbReference>
<comment type="caution">
    <text evidence="3">The sequence shown here is derived from an EMBL/GenBank/DDBJ whole genome shotgun (WGS) entry which is preliminary data.</text>
</comment>
<accession>A0ABT5M4M8</accession>
<dbReference type="PANTHER" id="PTHR31557">
    <property type="entry name" value="5C820-RELATED-RELATED"/>
    <property type="match status" value="1"/>
</dbReference>
<feature type="domain" description="Up-regulated in Daf-2" evidence="2">
    <location>
        <begin position="7"/>
        <end position="185"/>
    </location>
</feature>
<dbReference type="Proteomes" id="UP001214757">
    <property type="component" value="Unassembled WGS sequence"/>
</dbReference>
<name>A0ABT5M4M8_9GAMM</name>
<dbReference type="Pfam" id="PF18457">
    <property type="entry name" value="PUD1_2"/>
    <property type="match status" value="1"/>
</dbReference>
<dbReference type="InterPro" id="IPR041157">
    <property type="entry name" value="PUD1/2"/>
</dbReference>
<dbReference type="RefSeq" id="WP_273580225.1">
    <property type="nucleotide sequence ID" value="NZ_JAQRFO010000030.1"/>
</dbReference>
<organism evidence="3 4">
    <name type="scientific">Xenorhabdus aichiensis</name>
    <dbReference type="NCBI Taxonomy" id="3025874"/>
    <lineage>
        <taxon>Bacteria</taxon>
        <taxon>Pseudomonadati</taxon>
        <taxon>Pseudomonadota</taxon>
        <taxon>Gammaproteobacteria</taxon>
        <taxon>Enterobacterales</taxon>
        <taxon>Morganellaceae</taxon>
        <taxon>Xenorhabdus</taxon>
    </lineage>
</organism>